<dbReference type="EMBL" id="KQ964574">
    <property type="protein sequence ID" value="KXN68465.1"/>
    <property type="molecule type" value="Genomic_DNA"/>
</dbReference>
<organism evidence="1 2">
    <name type="scientific">Conidiobolus coronatus (strain ATCC 28846 / CBS 209.66 / NRRL 28638)</name>
    <name type="common">Delacroixia coronata</name>
    <dbReference type="NCBI Taxonomy" id="796925"/>
    <lineage>
        <taxon>Eukaryota</taxon>
        <taxon>Fungi</taxon>
        <taxon>Fungi incertae sedis</taxon>
        <taxon>Zoopagomycota</taxon>
        <taxon>Entomophthoromycotina</taxon>
        <taxon>Entomophthoromycetes</taxon>
        <taxon>Entomophthorales</taxon>
        <taxon>Ancylistaceae</taxon>
        <taxon>Conidiobolus</taxon>
    </lineage>
</organism>
<name>A0A137P097_CONC2</name>
<dbReference type="Gene3D" id="1.20.1070.10">
    <property type="entry name" value="Rhodopsin 7-helix transmembrane proteins"/>
    <property type="match status" value="1"/>
</dbReference>
<reference evidence="1 2" key="1">
    <citation type="journal article" date="2015" name="Genome Biol. Evol.">
        <title>Phylogenomic analyses indicate that early fungi evolved digesting cell walls of algal ancestors of land plants.</title>
        <authorList>
            <person name="Chang Y."/>
            <person name="Wang S."/>
            <person name="Sekimoto S."/>
            <person name="Aerts A.L."/>
            <person name="Choi C."/>
            <person name="Clum A."/>
            <person name="LaButti K.M."/>
            <person name="Lindquist E.A."/>
            <person name="Yee Ngan C."/>
            <person name="Ohm R.A."/>
            <person name="Salamov A.A."/>
            <person name="Grigoriev I.V."/>
            <person name="Spatafora J.W."/>
            <person name="Berbee M.L."/>
        </authorList>
    </citation>
    <scope>NUCLEOTIDE SEQUENCE [LARGE SCALE GENOMIC DNA]</scope>
    <source>
        <strain evidence="1 2">NRRL 28638</strain>
    </source>
</reference>
<evidence type="ECO:0000313" key="1">
    <source>
        <dbReference type="EMBL" id="KXN68465.1"/>
    </source>
</evidence>
<accession>A0A137P097</accession>
<proteinExistence type="predicted"/>
<gene>
    <name evidence="1" type="ORF">CONCODRAFT_9265</name>
</gene>
<keyword evidence="2" id="KW-1185">Reference proteome</keyword>
<protein>
    <submittedName>
        <fullName evidence="1">Uncharacterized protein</fullName>
    </submittedName>
</protein>
<dbReference type="AlphaFoldDB" id="A0A137P097"/>
<sequence length="160" mass="18147">MFDLYEIGGKVGSIMLGVSCLVSLTFVYTSYILIILKRRSRIKKMRQELGEHCGRLLHKKSTTLVKSLTIIIVSTLSNLPYCIIVIMCLIDYSFYTPALEMIATTCMMLNQVLNTILLLHMRPDIFADLKDRFGWINFGIGFTFNLSTQSNTADESQNST</sequence>
<dbReference type="Proteomes" id="UP000070444">
    <property type="component" value="Unassembled WGS sequence"/>
</dbReference>
<dbReference type="SUPFAM" id="SSF81321">
    <property type="entry name" value="Family A G protein-coupled receptor-like"/>
    <property type="match status" value="1"/>
</dbReference>
<evidence type="ECO:0000313" key="2">
    <source>
        <dbReference type="Proteomes" id="UP000070444"/>
    </source>
</evidence>